<sequence length="92" mass="10730">MLRETLVKQALQAGRNAEHNLQIIVRNPDKMIDSNKLVNGIDYLNNMIRFAEKEMKMKKDRRAGQSRLRARLKSLLSSILIVERQKRKGVEL</sequence>
<keyword evidence="2" id="KW-1185">Reference proteome</keyword>
<name>A0ABS4F9X4_9BACL</name>
<organism evidence="1 2">
    <name type="scientific">Paenibacillus lactis</name>
    <dbReference type="NCBI Taxonomy" id="228574"/>
    <lineage>
        <taxon>Bacteria</taxon>
        <taxon>Bacillati</taxon>
        <taxon>Bacillota</taxon>
        <taxon>Bacilli</taxon>
        <taxon>Bacillales</taxon>
        <taxon>Paenibacillaceae</taxon>
        <taxon>Paenibacillus</taxon>
    </lineage>
</organism>
<dbReference type="Proteomes" id="UP000706926">
    <property type="component" value="Unassembled WGS sequence"/>
</dbReference>
<proteinExistence type="predicted"/>
<dbReference type="EMBL" id="JAGGKI010000004">
    <property type="protein sequence ID" value="MBP1893032.1"/>
    <property type="molecule type" value="Genomic_DNA"/>
</dbReference>
<protein>
    <submittedName>
        <fullName evidence="1">Uncharacterized protein</fullName>
    </submittedName>
</protein>
<dbReference type="RefSeq" id="WP_210094678.1">
    <property type="nucleotide sequence ID" value="NZ_DMBX01000007.1"/>
</dbReference>
<comment type="caution">
    <text evidence="1">The sequence shown here is derived from an EMBL/GenBank/DDBJ whole genome shotgun (WGS) entry which is preliminary data.</text>
</comment>
<gene>
    <name evidence="1" type="ORF">J2Z18_002134</name>
</gene>
<evidence type="ECO:0000313" key="2">
    <source>
        <dbReference type="Proteomes" id="UP000706926"/>
    </source>
</evidence>
<accession>A0ABS4F9X4</accession>
<reference evidence="1 2" key="1">
    <citation type="submission" date="2021-03" db="EMBL/GenBank/DDBJ databases">
        <title>Genomic Encyclopedia of Type Strains, Phase IV (KMG-IV): sequencing the most valuable type-strain genomes for metagenomic binning, comparative biology and taxonomic classification.</title>
        <authorList>
            <person name="Goeker M."/>
        </authorList>
    </citation>
    <scope>NUCLEOTIDE SEQUENCE [LARGE SCALE GENOMIC DNA]</scope>
    <source>
        <strain evidence="1 2">DSM 15596</strain>
    </source>
</reference>
<dbReference type="GeneID" id="95404144"/>
<evidence type="ECO:0000313" key="1">
    <source>
        <dbReference type="EMBL" id="MBP1893032.1"/>
    </source>
</evidence>